<keyword evidence="6" id="KW-1185">Reference proteome</keyword>
<dbReference type="OMA" id="HNILAND"/>
<dbReference type="VEuPathDB" id="FungiDB:SCHCODRAFT_02559754"/>
<dbReference type="PROSITE" id="PS50157">
    <property type="entry name" value="ZINC_FINGER_C2H2_2"/>
    <property type="match status" value="1"/>
</dbReference>
<dbReference type="AlphaFoldDB" id="D8PTX5"/>
<keyword evidence="1" id="KW-0863">Zinc-finger</keyword>
<dbReference type="Pfam" id="PF12937">
    <property type="entry name" value="F-box-like"/>
    <property type="match status" value="1"/>
</dbReference>
<dbReference type="Proteomes" id="UP000007431">
    <property type="component" value="Unassembled WGS sequence"/>
</dbReference>
<evidence type="ECO:0008006" key="7">
    <source>
        <dbReference type="Google" id="ProtNLM"/>
    </source>
</evidence>
<gene>
    <name evidence="5" type="ORF">SCHCODRAFT_232019</name>
</gene>
<evidence type="ECO:0000256" key="1">
    <source>
        <dbReference type="PROSITE-ProRule" id="PRU00042"/>
    </source>
</evidence>
<dbReference type="InterPro" id="IPR013087">
    <property type="entry name" value="Znf_C2H2_type"/>
</dbReference>
<dbReference type="SUPFAM" id="SSF81383">
    <property type="entry name" value="F-box domain"/>
    <property type="match status" value="1"/>
</dbReference>
<dbReference type="InterPro" id="IPR036047">
    <property type="entry name" value="F-box-like_dom_sf"/>
</dbReference>
<dbReference type="HOGENOM" id="CLU_010790_2_1_1"/>
<reference evidence="5 6" key="1">
    <citation type="journal article" date="2010" name="Nat. Biotechnol.">
        <title>Genome sequence of the model mushroom Schizophyllum commune.</title>
        <authorList>
            <person name="Ohm R.A."/>
            <person name="de Jong J.F."/>
            <person name="Lugones L.G."/>
            <person name="Aerts A."/>
            <person name="Kothe E."/>
            <person name="Stajich J.E."/>
            <person name="de Vries R.P."/>
            <person name="Record E."/>
            <person name="Levasseur A."/>
            <person name="Baker S.E."/>
            <person name="Bartholomew K.A."/>
            <person name="Coutinho P.M."/>
            <person name="Erdmann S."/>
            <person name="Fowler T.J."/>
            <person name="Gathman A.C."/>
            <person name="Lombard V."/>
            <person name="Henrissat B."/>
            <person name="Knabe N."/>
            <person name="Kuees U."/>
            <person name="Lilly W.W."/>
            <person name="Lindquist E."/>
            <person name="Lucas S."/>
            <person name="Magnuson J.K."/>
            <person name="Piumi F."/>
            <person name="Raudaskoski M."/>
            <person name="Salamov A."/>
            <person name="Schmutz J."/>
            <person name="Schwarze F.W.M.R."/>
            <person name="vanKuyk P.A."/>
            <person name="Horton J.S."/>
            <person name="Grigoriev I.V."/>
            <person name="Woesten H.A.B."/>
        </authorList>
    </citation>
    <scope>NUCLEOTIDE SEQUENCE [LARGE SCALE GENOMIC DNA]</scope>
    <source>
        <strain evidence="6">H4-8 / FGSC 9210</strain>
    </source>
</reference>
<dbReference type="eggNOG" id="ENOG502SAM6">
    <property type="taxonomic scope" value="Eukaryota"/>
</dbReference>
<feature type="domain" description="C2H2-type" evidence="3">
    <location>
        <begin position="583"/>
        <end position="611"/>
    </location>
</feature>
<dbReference type="EMBL" id="GL377303">
    <property type="protein sequence ID" value="EFI99855.1"/>
    <property type="molecule type" value="Genomic_DNA"/>
</dbReference>
<organism evidence="6">
    <name type="scientific">Schizophyllum commune (strain H4-8 / FGSC 9210)</name>
    <name type="common">Split gill fungus</name>
    <dbReference type="NCBI Taxonomy" id="578458"/>
    <lineage>
        <taxon>Eukaryota</taxon>
        <taxon>Fungi</taxon>
        <taxon>Dikarya</taxon>
        <taxon>Basidiomycota</taxon>
        <taxon>Agaricomycotina</taxon>
        <taxon>Agaricomycetes</taxon>
        <taxon>Agaricomycetidae</taxon>
        <taxon>Agaricales</taxon>
        <taxon>Schizophyllaceae</taxon>
        <taxon>Schizophyllum</taxon>
    </lineage>
</organism>
<evidence type="ECO:0000313" key="5">
    <source>
        <dbReference type="EMBL" id="EFI99855.1"/>
    </source>
</evidence>
<evidence type="ECO:0000256" key="2">
    <source>
        <dbReference type="SAM" id="MobiDB-lite"/>
    </source>
</evidence>
<dbReference type="InterPro" id="IPR001810">
    <property type="entry name" value="F-box_dom"/>
</dbReference>
<dbReference type="PROSITE" id="PS00028">
    <property type="entry name" value="ZINC_FINGER_C2H2_1"/>
    <property type="match status" value="1"/>
</dbReference>
<evidence type="ECO:0000313" key="6">
    <source>
        <dbReference type="Proteomes" id="UP000007431"/>
    </source>
</evidence>
<dbReference type="STRING" id="578458.D8PTX5"/>
<dbReference type="GO" id="GO:0008270">
    <property type="term" value="F:zinc ion binding"/>
    <property type="evidence" value="ECO:0007669"/>
    <property type="project" value="UniProtKB-KW"/>
</dbReference>
<dbReference type="PROSITE" id="PS50181">
    <property type="entry name" value="FBOX"/>
    <property type="match status" value="1"/>
</dbReference>
<dbReference type="CDD" id="cd09917">
    <property type="entry name" value="F-box_SF"/>
    <property type="match status" value="1"/>
</dbReference>
<accession>D8PTX5</accession>
<evidence type="ECO:0000259" key="4">
    <source>
        <dbReference type="PROSITE" id="PS50181"/>
    </source>
</evidence>
<feature type="region of interest" description="Disordered" evidence="2">
    <location>
        <begin position="1"/>
        <end position="76"/>
    </location>
</feature>
<evidence type="ECO:0000259" key="3">
    <source>
        <dbReference type="PROSITE" id="PS50157"/>
    </source>
</evidence>
<keyword evidence="1" id="KW-0479">Metal-binding</keyword>
<keyword evidence="1" id="KW-0862">Zinc</keyword>
<dbReference type="InParanoid" id="D8PTX5"/>
<protein>
    <recommendedName>
        <fullName evidence="7">F-box domain-containing protein</fullName>
    </recommendedName>
</protein>
<name>D8PTX5_SCHCM</name>
<proteinExistence type="predicted"/>
<sequence length="641" mass="73740">MRRSSRLSKPAVEAAMADDAATDDHDEVVASPLPEEPDSEDDGATTSKPPARKRRKTKASTNEIKAPRPRKRGKLSALPDMPMDILYEIFRSLHPSDLLHLARTTKAFRSLLMNRSSAWLWKDGYAAYADDLPPIPGDLTIPQFMSLAYDRICHFCNAPSGVTTIVWDARVRTCKKCLNVFVTETSRDQIFKSLAECLPVVTVRTGNRSVERLYPAHLVKQLAHEYASDAKDQGWQWKETSAWFRERSKQHMAKVQHAKSCEKWHAAREKERGDELKQSRDSRQADILRRMTDLGWGDEIQMLGVDKFGKYKHVRKSQKLTEKMWLQIKDELVEYMEEVKRTRLEEEKRETRWARYRLLVEVYTEYRVAQPLDTILPNVGDIAIIDEVSHIIEGTPWDQELTKTDLRAVLDAIPKSFFDDWLHRCETALVQVLNTARRKKRATRADLKLAATAFGIKNYSRELHYPSLLVDDTMTKVYMSEKDKQRGEVHILCGHKPWSAERLIPSYHYIAKKVVTLAGLDPSRATGEDMDKRDPWSWRNMVACTDRGTRFELLGDDETALARAEVAKTKGIPIFHGDNGEKGMCAHCEKCFANFKDLEAHLRHSHQRKRITKKDFVMGMLYNIRGHCVELPKSSTTKTTM</sequence>
<feature type="domain" description="F-box" evidence="4">
    <location>
        <begin position="75"/>
        <end position="124"/>
    </location>
</feature>